<feature type="compositionally biased region" description="Basic and acidic residues" evidence="1">
    <location>
        <begin position="30"/>
        <end position="43"/>
    </location>
</feature>
<gene>
    <name evidence="2" type="ORF">XNOV1_A023157</name>
</gene>
<sequence>MRADRHLPASSLSLILGARIEERKRRKKDNRGEEKVGERKSDEIQGMCPLPVHNPTGRLTPDMLICIDFVGKTGEYVEINESSCRRD</sequence>
<evidence type="ECO:0000313" key="3">
    <source>
        <dbReference type="Proteomes" id="UP001178508"/>
    </source>
</evidence>
<keyword evidence="3" id="KW-1185">Reference proteome</keyword>
<proteinExistence type="predicted"/>
<dbReference type="EMBL" id="OY660871">
    <property type="protein sequence ID" value="CAJ1062687.1"/>
    <property type="molecule type" value="Genomic_DNA"/>
</dbReference>
<organism evidence="2 3">
    <name type="scientific">Xyrichtys novacula</name>
    <name type="common">Pearly razorfish</name>
    <name type="synonym">Hemipteronotus novacula</name>
    <dbReference type="NCBI Taxonomy" id="13765"/>
    <lineage>
        <taxon>Eukaryota</taxon>
        <taxon>Metazoa</taxon>
        <taxon>Chordata</taxon>
        <taxon>Craniata</taxon>
        <taxon>Vertebrata</taxon>
        <taxon>Euteleostomi</taxon>
        <taxon>Actinopterygii</taxon>
        <taxon>Neopterygii</taxon>
        <taxon>Teleostei</taxon>
        <taxon>Neoteleostei</taxon>
        <taxon>Acanthomorphata</taxon>
        <taxon>Eupercaria</taxon>
        <taxon>Labriformes</taxon>
        <taxon>Labridae</taxon>
        <taxon>Xyrichtys</taxon>
    </lineage>
</organism>
<protein>
    <submittedName>
        <fullName evidence="2">Uncharacterized protein</fullName>
    </submittedName>
</protein>
<evidence type="ECO:0000313" key="2">
    <source>
        <dbReference type="EMBL" id="CAJ1062687.1"/>
    </source>
</evidence>
<dbReference type="Proteomes" id="UP001178508">
    <property type="component" value="Chromosome 8"/>
</dbReference>
<accession>A0AAV1FR05</accession>
<name>A0AAV1FR05_XYRNO</name>
<evidence type="ECO:0000256" key="1">
    <source>
        <dbReference type="SAM" id="MobiDB-lite"/>
    </source>
</evidence>
<feature type="region of interest" description="Disordered" evidence="1">
    <location>
        <begin position="23"/>
        <end position="53"/>
    </location>
</feature>
<reference evidence="2" key="1">
    <citation type="submission" date="2023-08" db="EMBL/GenBank/DDBJ databases">
        <authorList>
            <person name="Alioto T."/>
            <person name="Alioto T."/>
            <person name="Gomez Garrido J."/>
        </authorList>
    </citation>
    <scope>NUCLEOTIDE SEQUENCE</scope>
</reference>
<dbReference type="AlphaFoldDB" id="A0AAV1FR05"/>